<dbReference type="AlphaFoldDB" id="A0A0U2KE82"/>
<name>A0A0U2KE82_9MAXI</name>
<accession>A0A0U2KE82</accession>
<dbReference type="EMBL" id="KT755312">
    <property type="protein sequence ID" value="ALS05146.1"/>
    <property type="molecule type" value="mRNA"/>
</dbReference>
<sequence length="60" mass="6784">MAQMRYPYTLGAMLTQFPLKFHIQKSWVWKSYAIGLVPTGLLFLKITNSFPEAAPAQSGH</sequence>
<proteinExistence type="evidence at transcript level"/>
<evidence type="ECO:0000313" key="1">
    <source>
        <dbReference type="EMBL" id="ALS05146.1"/>
    </source>
</evidence>
<protein>
    <submittedName>
        <fullName evidence="1">Isoform A</fullName>
    </submittedName>
</protein>
<organism evidence="1">
    <name type="scientific">Paracalanus parvus</name>
    <dbReference type="NCBI Taxonomy" id="187406"/>
    <lineage>
        <taxon>Eukaryota</taxon>
        <taxon>Metazoa</taxon>
        <taxon>Ecdysozoa</taxon>
        <taxon>Arthropoda</taxon>
        <taxon>Crustacea</taxon>
        <taxon>Multicrustacea</taxon>
        <taxon>Hexanauplia</taxon>
        <taxon>Copepoda</taxon>
        <taxon>Calanoida</taxon>
        <taxon>Paracalanidae</taxon>
        <taxon>Paracalanus</taxon>
    </lineage>
</organism>
<reference evidence="1" key="1">
    <citation type="journal article" date="2015" name="Sci. Rep.">
        <title>Spliced leader RNA trans-splicing discovered in copepods.</title>
        <authorList>
            <person name="Yang F."/>
            <person name="Xu D."/>
            <person name="Zhuang Y."/>
            <person name="Yi X."/>
            <person name="Huang Y."/>
            <person name="Chen H."/>
            <person name="Lin S."/>
            <person name="Campbell D.A."/>
            <person name="Sturm N.R."/>
            <person name="Liu G."/>
            <person name="Zhang H."/>
        </authorList>
    </citation>
    <scope>NUCLEOTIDE SEQUENCE</scope>
</reference>